<dbReference type="InterPro" id="IPR036942">
    <property type="entry name" value="Beta-barrel_TonB_sf"/>
</dbReference>
<dbReference type="Gene3D" id="2.40.170.20">
    <property type="entry name" value="TonB-dependent receptor, beta-barrel domain"/>
    <property type="match status" value="1"/>
</dbReference>
<dbReference type="SUPFAM" id="SSF56935">
    <property type="entry name" value="Porins"/>
    <property type="match status" value="1"/>
</dbReference>
<dbReference type="InterPro" id="IPR037066">
    <property type="entry name" value="Plug_dom_sf"/>
</dbReference>
<dbReference type="InterPro" id="IPR012910">
    <property type="entry name" value="Plug_dom"/>
</dbReference>
<keyword evidence="6 8" id="KW-0472">Membrane</keyword>
<dbReference type="Pfam" id="PF00593">
    <property type="entry name" value="TonB_dep_Rec_b-barrel"/>
    <property type="match status" value="1"/>
</dbReference>
<reference evidence="12 13" key="1">
    <citation type="submission" date="2019-01" db="EMBL/GenBank/DDBJ databases">
        <title>Pseudoxanthomonas composti sp. nov., isolated from compost.</title>
        <authorList>
            <person name="Yang G."/>
        </authorList>
    </citation>
    <scope>NUCLEOTIDE SEQUENCE [LARGE SCALE GENOMIC DNA]</scope>
    <source>
        <strain evidence="12 13">GSS15</strain>
    </source>
</reference>
<evidence type="ECO:0000256" key="6">
    <source>
        <dbReference type="ARBA" id="ARBA00023136"/>
    </source>
</evidence>
<proteinExistence type="inferred from homology"/>
<evidence type="ECO:0000259" key="11">
    <source>
        <dbReference type="Pfam" id="PF07715"/>
    </source>
</evidence>
<dbReference type="PANTHER" id="PTHR47234:SF3">
    <property type="entry name" value="SECRETIN_TONB SHORT N-TERMINAL DOMAIN-CONTAINING PROTEIN"/>
    <property type="match status" value="1"/>
</dbReference>
<dbReference type="PANTHER" id="PTHR47234">
    <property type="match status" value="1"/>
</dbReference>
<dbReference type="CDD" id="cd01347">
    <property type="entry name" value="ligand_gated_channel"/>
    <property type="match status" value="1"/>
</dbReference>
<organism evidence="12 13">
    <name type="scientific">Pseudoxanthomonas composti</name>
    <dbReference type="NCBI Taxonomy" id="2137479"/>
    <lineage>
        <taxon>Bacteria</taxon>
        <taxon>Pseudomonadati</taxon>
        <taxon>Pseudomonadota</taxon>
        <taxon>Gammaproteobacteria</taxon>
        <taxon>Lysobacterales</taxon>
        <taxon>Lysobacteraceae</taxon>
        <taxon>Pseudoxanthomonas</taxon>
    </lineage>
</organism>
<dbReference type="Pfam" id="PF07715">
    <property type="entry name" value="Plug"/>
    <property type="match status" value="1"/>
</dbReference>
<protein>
    <submittedName>
        <fullName evidence="12">TonB-dependent receptor</fullName>
    </submittedName>
</protein>
<dbReference type="AlphaFoldDB" id="A0A4Q1JYG9"/>
<evidence type="ECO:0000256" key="4">
    <source>
        <dbReference type="ARBA" id="ARBA00022692"/>
    </source>
</evidence>
<dbReference type="EMBL" id="SAWZ01000002">
    <property type="protein sequence ID" value="RXR07052.1"/>
    <property type="molecule type" value="Genomic_DNA"/>
</dbReference>
<accession>A0A4Q1JYG9</accession>
<keyword evidence="4 8" id="KW-0812">Transmembrane</keyword>
<dbReference type="InterPro" id="IPR000531">
    <property type="entry name" value="Beta-barrel_TonB"/>
</dbReference>
<keyword evidence="3 8" id="KW-1134">Transmembrane beta strand</keyword>
<evidence type="ECO:0000256" key="1">
    <source>
        <dbReference type="ARBA" id="ARBA00004571"/>
    </source>
</evidence>
<evidence type="ECO:0000256" key="3">
    <source>
        <dbReference type="ARBA" id="ARBA00022452"/>
    </source>
</evidence>
<gene>
    <name evidence="12" type="ORF">EPA99_03735</name>
</gene>
<dbReference type="OrthoDB" id="6276154at2"/>
<evidence type="ECO:0000256" key="5">
    <source>
        <dbReference type="ARBA" id="ARBA00023077"/>
    </source>
</evidence>
<dbReference type="PROSITE" id="PS52016">
    <property type="entry name" value="TONB_DEPENDENT_REC_3"/>
    <property type="match status" value="1"/>
</dbReference>
<keyword evidence="13" id="KW-1185">Reference proteome</keyword>
<feature type="domain" description="TonB-dependent receptor-like beta-barrel" evidence="10">
    <location>
        <begin position="336"/>
        <end position="817"/>
    </location>
</feature>
<evidence type="ECO:0000259" key="10">
    <source>
        <dbReference type="Pfam" id="PF00593"/>
    </source>
</evidence>
<keyword evidence="5 9" id="KW-0798">TonB box</keyword>
<name>A0A4Q1JYG9_9GAMM</name>
<comment type="subcellular location">
    <subcellularLocation>
        <location evidence="1 8">Cell outer membrane</location>
        <topology evidence="1 8">Multi-pass membrane protein</topology>
    </subcellularLocation>
</comment>
<sequence length="856" mass="92129">MEWRHVSAQSCFIKCSVRAEEAFESRALEGRGRPNARWRIDSSFPQSAHVLERRKGEAISRLFRLVTARVEATACALKSKVFILTLVPLLLTHSVAAQEGQADTGTAQRDSPEGQAAQLDVVTVTGTRIKGGASPSPVVVIGSERIREEGFTDLGQVIRSIPQNFSGGQNPGVLMGNVAGGGLANQNVTGGSGLNLRGLGPDASLTLLNGRRMSYGGFVQAVDISAIPVEAVERIEIMADGASAIYGSDAVGGVGNVILKRDMDGVTVGGRYGAATSGGLATREYTASAGTVWPTGGVLATFKDASVDPIHARQRGYTAQLPDPYSLFPASELRSVLLSTYQTLGDRFDLQIDAVRTRRDQRYEYYYGTRAIYNLLSPQTTTTFVAPSLEYQFGSWGLTLGGAWGKDEYLNRHDEVSAASGAATPYLYECFCNASRSAELGAEGPVMDLAAGEARLALGAGHRTNEFSWTNLYAGSEVMRGEEASRFAYAELSVPLLGTETGRGQQRLELTGAVRRENYDSFGGVSTPKLGLTYSPSKDLTFKASWGRSFKAPTLFQQYRPQIVQMGLAQIYGSPAAAPDALMMIFAGGNPDLSPERARTWSTSLVVHPDTLPGFEAELSWFEIDYAERVVEPIGNFYEALSSPIYAEFVTRSPSADQQAAAISDASYFFNFTGVTYDPSNVVALLDSRYVNAMKQRIRGADLSASYKFDVGSSELTVRGAASWLNSQQRTRGTPQSRDLAGMLHNPAKLNARAGAVWVHGGLTASTFVTFIDGVTNPSDGIKGSSFTTLDATLSYRTGERAGVLSGLDLQLAATNLLDWEPPRYATISPEYVPPYDSTNYSAIGRFVGVSVSRHW</sequence>
<evidence type="ECO:0000256" key="8">
    <source>
        <dbReference type="PROSITE-ProRule" id="PRU01360"/>
    </source>
</evidence>
<evidence type="ECO:0000256" key="2">
    <source>
        <dbReference type="ARBA" id="ARBA00022448"/>
    </source>
</evidence>
<dbReference type="GO" id="GO:0009279">
    <property type="term" value="C:cell outer membrane"/>
    <property type="evidence" value="ECO:0007669"/>
    <property type="project" value="UniProtKB-SubCell"/>
</dbReference>
<comment type="caution">
    <text evidence="12">The sequence shown here is derived from an EMBL/GenBank/DDBJ whole genome shotgun (WGS) entry which is preliminary data.</text>
</comment>
<keyword evidence="12" id="KW-0675">Receptor</keyword>
<dbReference type="Gene3D" id="2.170.130.10">
    <property type="entry name" value="TonB-dependent receptor, plug domain"/>
    <property type="match status" value="1"/>
</dbReference>
<evidence type="ECO:0000313" key="13">
    <source>
        <dbReference type="Proteomes" id="UP000289784"/>
    </source>
</evidence>
<evidence type="ECO:0000313" key="12">
    <source>
        <dbReference type="EMBL" id="RXR07052.1"/>
    </source>
</evidence>
<keyword evidence="7 8" id="KW-0998">Cell outer membrane</keyword>
<evidence type="ECO:0000256" key="7">
    <source>
        <dbReference type="ARBA" id="ARBA00023237"/>
    </source>
</evidence>
<dbReference type="InterPro" id="IPR039426">
    <property type="entry name" value="TonB-dep_rcpt-like"/>
</dbReference>
<feature type="domain" description="TonB-dependent receptor plug" evidence="11">
    <location>
        <begin position="134"/>
        <end position="254"/>
    </location>
</feature>
<evidence type="ECO:0000256" key="9">
    <source>
        <dbReference type="RuleBase" id="RU003357"/>
    </source>
</evidence>
<keyword evidence="2 8" id="KW-0813">Transport</keyword>
<dbReference type="Proteomes" id="UP000289784">
    <property type="component" value="Unassembled WGS sequence"/>
</dbReference>
<comment type="similarity">
    <text evidence="8 9">Belongs to the TonB-dependent receptor family.</text>
</comment>